<reference evidence="2" key="2">
    <citation type="submission" date="2015-05" db="EMBL/GenBank/DDBJ databases">
        <title>Complete genome sequence of Corynebacterium uterequi DSM 45634, isolated from the uterus of a maiden mare.</title>
        <authorList>
            <person name="Ruckert C."/>
            <person name="Albersmeier A."/>
            <person name="Winkler A."/>
            <person name="Tauch A."/>
        </authorList>
    </citation>
    <scope>NUCLEOTIDE SEQUENCE [LARGE SCALE GENOMIC DNA]</scope>
    <source>
        <strain evidence="2">DSM 45634</strain>
    </source>
</reference>
<dbReference type="KEGG" id="cut:CUTER_01245"/>
<dbReference type="STRING" id="1072256.CUTER_01245"/>
<reference evidence="1 2" key="1">
    <citation type="journal article" date="2015" name="Genome Announc.">
        <title>Virulence Factor Genes Detected in the Complete Genome Sequence of Corynebacterium uterequi DSM 45634, Isolated from the Uterus of a Maiden Mare.</title>
        <authorList>
            <person name="Ruckert C."/>
            <person name="Kriete M."/>
            <person name="Jaenicke S."/>
            <person name="Winkler A."/>
            <person name="Tauch A."/>
        </authorList>
    </citation>
    <scope>NUCLEOTIDE SEQUENCE [LARGE SCALE GENOMIC DNA]</scope>
    <source>
        <strain evidence="1 2">DSM 45634</strain>
    </source>
</reference>
<evidence type="ECO:0000313" key="1">
    <source>
        <dbReference type="EMBL" id="AKK10269.1"/>
    </source>
</evidence>
<dbReference type="RefSeq" id="WP_047258892.1">
    <property type="nucleotide sequence ID" value="NZ_CP011546.1"/>
</dbReference>
<dbReference type="Proteomes" id="UP000035548">
    <property type="component" value="Chromosome"/>
</dbReference>
<dbReference type="EMBL" id="CP011546">
    <property type="protein sequence ID" value="AKK10269.1"/>
    <property type="molecule type" value="Genomic_DNA"/>
</dbReference>
<dbReference type="PATRIC" id="fig|1072256.5.peg.239"/>
<sequence length="119" mass="13586">MARLDITEDRVRVHLDWWEKLLMHRSHLTIPLRSVAEVQFLADTARVVEGMVFEQSTRIPGVTVSGVTREAGGRRSFVVSHRGQPGIEIQLRSVTFDRIIVSSSAADEYVRELERRITT</sequence>
<accession>A0A0G3HAC4</accession>
<evidence type="ECO:0000313" key="2">
    <source>
        <dbReference type="Proteomes" id="UP000035548"/>
    </source>
</evidence>
<keyword evidence="2" id="KW-1185">Reference proteome</keyword>
<proteinExistence type="predicted"/>
<organism evidence="1 2">
    <name type="scientific">Corynebacterium uterequi</name>
    <dbReference type="NCBI Taxonomy" id="1072256"/>
    <lineage>
        <taxon>Bacteria</taxon>
        <taxon>Bacillati</taxon>
        <taxon>Actinomycetota</taxon>
        <taxon>Actinomycetes</taxon>
        <taxon>Mycobacteriales</taxon>
        <taxon>Corynebacteriaceae</taxon>
        <taxon>Corynebacterium</taxon>
    </lineage>
</organism>
<dbReference type="OrthoDB" id="530515at2"/>
<dbReference type="AlphaFoldDB" id="A0A0G3HAC4"/>
<name>A0A0G3HAC4_9CORY</name>
<protein>
    <submittedName>
        <fullName evidence="1">Uncharacterized protein</fullName>
    </submittedName>
</protein>
<gene>
    <name evidence="1" type="ORF">CUTER_01245</name>
</gene>